<dbReference type="Proteomes" id="UP000295680">
    <property type="component" value="Unassembled WGS sequence"/>
</dbReference>
<gene>
    <name evidence="2" type="ORF">EV192_104257</name>
</gene>
<name>A0A4R2JZ66_9PSEU</name>
<dbReference type="Pfam" id="PF13676">
    <property type="entry name" value="TIR_2"/>
    <property type="match status" value="1"/>
</dbReference>
<dbReference type="InterPro" id="IPR035897">
    <property type="entry name" value="Toll_tir_struct_dom_sf"/>
</dbReference>
<reference evidence="2 3" key="1">
    <citation type="submission" date="2019-03" db="EMBL/GenBank/DDBJ databases">
        <title>Genomic Encyclopedia of Type Strains, Phase IV (KMG-IV): sequencing the most valuable type-strain genomes for metagenomic binning, comparative biology and taxonomic classification.</title>
        <authorList>
            <person name="Goeker M."/>
        </authorList>
    </citation>
    <scope>NUCLEOTIDE SEQUENCE [LARGE SCALE GENOMIC DNA]</scope>
    <source>
        <strain evidence="2 3">DSM 45934</strain>
    </source>
</reference>
<comment type="caution">
    <text evidence="2">The sequence shown here is derived from an EMBL/GenBank/DDBJ whole genome shotgun (WGS) entry which is preliminary data.</text>
</comment>
<dbReference type="SUPFAM" id="SSF52200">
    <property type="entry name" value="Toll/Interleukin receptor TIR domain"/>
    <property type="match status" value="1"/>
</dbReference>
<dbReference type="Gene3D" id="3.40.50.10140">
    <property type="entry name" value="Toll/interleukin-1 receptor homology (TIR) domain"/>
    <property type="match status" value="1"/>
</dbReference>
<dbReference type="InterPro" id="IPR000157">
    <property type="entry name" value="TIR_dom"/>
</dbReference>
<protein>
    <submittedName>
        <fullName evidence="2">TIR domain-containing protein</fullName>
    </submittedName>
</protein>
<proteinExistence type="predicted"/>
<evidence type="ECO:0000259" key="1">
    <source>
        <dbReference type="PROSITE" id="PS50104"/>
    </source>
</evidence>
<sequence>MELTPLVFINYRTNDQPWAAVLLDHVLSSEFGADSVFRASRSIPPGTTFDRELLSAVRRSGVLLVLIGDRWLNARDRYGRRAIDSRTDWVRREIAEAFSLGTIVVPVLIGDIPRLLPHDLPAAIRQLATCQYVRLRPRDSQQDVDHLLRLLPTLLERHSDIHAARLS</sequence>
<accession>A0A4R2JZ66</accession>
<feature type="domain" description="TIR" evidence="1">
    <location>
        <begin position="3"/>
        <end position="151"/>
    </location>
</feature>
<organism evidence="2 3">
    <name type="scientific">Actinocrispum wychmicini</name>
    <dbReference type="NCBI Taxonomy" id="1213861"/>
    <lineage>
        <taxon>Bacteria</taxon>
        <taxon>Bacillati</taxon>
        <taxon>Actinomycetota</taxon>
        <taxon>Actinomycetes</taxon>
        <taxon>Pseudonocardiales</taxon>
        <taxon>Pseudonocardiaceae</taxon>
        <taxon>Actinocrispum</taxon>
    </lineage>
</organism>
<dbReference type="PROSITE" id="PS50104">
    <property type="entry name" value="TIR"/>
    <property type="match status" value="1"/>
</dbReference>
<dbReference type="GO" id="GO:0007165">
    <property type="term" value="P:signal transduction"/>
    <property type="evidence" value="ECO:0007669"/>
    <property type="project" value="InterPro"/>
</dbReference>
<dbReference type="RefSeq" id="WP_165960488.1">
    <property type="nucleotide sequence ID" value="NZ_SLWS01000004.1"/>
</dbReference>
<evidence type="ECO:0000313" key="2">
    <source>
        <dbReference type="EMBL" id="TCO59415.1"/>
    </source>
</evidence>
<keyword evidence="3" id="KW-1185">Reference proteome</keyword>
<dbReference type="AlphaFoldDB" id="A0A4R2JZ66"/>
<evidence type="ECO:0000313" key="3">
    <source>
        <dbReference type="Proteomes" id="UP000295680"/>
    </source>
</evidence>
<dbReference type="EMBL" id="SLWS01000004">
    <property type="protein sequence ID" value="TCO59415.1"/>
    <property type="molecule type" value="Genomic_DNA"/>
</dbReference>